<gene>
    <name evidence="1" type="ORF">M9Y10_005135</name>
</gene>
<reference evidence="1 2" key="1">
    <citation type="submission" date="2024-04" db="EMBL/GenBank/DDBJ databases">
        <title>Tritrichomonas musculus Genome.</title>
        <authorList>
            <person name="Alves-Ferreira E."/>
            <person name="Grigg M."/>
            <person name="Lorenzi H."/>
            <person name="Galac M."/>
        </authorList>
    </citation>
    <scope>NUCLEOTIDE SEQUENCE [LARGE SCALE GENOMIC DNA]</scope>
    <source>
        <strain evidence="1 2">EAF2021</strain>
    </source>
</reference>
<accession>A0ABR2JKF2</accession>
<keyword evidence="2" id="KW-1185">Reference proteome</keyword>
<comment type="caution">
    <text evidence="1">The sequence shown here is derived from an EMBL/GenBank/DDBJ whole genome shotgun (WGS) entry which is preliminary data.</text>
</comment>
<protein>
    <submittedName>
        <fullName evidence="1">Uncharacterized protein</fullName>
    </submittedName>
</protein>
<dbReference type="Proteomes" id="UP001470230">
    <property type="component" value="Unassembled WGS sequence"/>
</dbReference>
<proteinExistence type="predicted"/>
<name>A0ABR2JKF2_9EUKA</name>
<evidence type="ECO:0000313" key="1">
    <source>
        <dbReference type="EMBL" id="KAK8878367.1"/>
    </source>
</evidence>
<evidence type="ECO:0000313" key="2">
    <source>
        <dbReference type="Proteomes" id="UP001470230"/>
    </source>
</evidence>
<sequence length="157" mass="18537">MPKDKYFLPLESSLYVRRGVEKIKDAAERATWCLELIFESDLGKNPNDVFIITESERHPQNIAPERRAQNRRQSPQRYPKIRIFVDTYEWKIADLFIDCCNNFAEFCKVKKITVFGMIYGLFGEKDQNTGLFQQRQDVKIQIKKGEAQINVIEIRCR</sequence>
<organism evidence="1 2">
    <name type="scientific">Tritrichomonas musculus</name>
    <dbReference type="NCBI Taxonomy" id="1915356"/>
    <lineage>
        <taxon>Eukaryota</taxon>
        <taxon>Metamonada</taxon>
        <taxon>Parabasalia</taxon>
        <taxon>Tritrichomonadida</taxon>
        <taxon>Tritrichomonadidae</taxon>
        <taxon>Tritrichomonas</taxon>
    </lineage>
</organism>
<dbReference type="EMBL" id="JAPFFF010000011">
    <property type="protein sequence ID" value="KAK8878367.1"/>
    <property type="molecule type" value="Genomic_DNA"/>
</dbReference>